<dbReference type="Proteomes" id="UP000265618">
    <property type="component" value="Unassembled WGS sequence"/>
</dbReference>
<protein>
    <submittedName>
        <fullName evidence="2">Uncharacterized protein</fullName>
    </submittedName>
</protein>
<organism evidence="2 3">
    <name type="scientific">Kipferlia bialata</name>
    <dbReference type="NCBI Taxonomy" id="797122"/>
    <lineage>
        <taxon>Eukaryota</taxon>
        <taxon>Metamonada</taxon>
        <taxon>Carpediemonas-like organisms</taxon>
        <taxon>Kipferlia</taxon>
    </lineage>
</organism>
<accession>A0A9K3DE38</accession>
<proteinExistence type="predicted"/>
<dbReference type="EMBL" id="BDIP01009423">
    <property type="protein sequence ID" value="GIQ92318.1"/>
    <property type="molecule type" value="Genomic_DNA"/>
</dbReference>
<feature type="non-terminal residue" evidence="2">
    <location>
        <position position="152"/>
    </location>
</feature>
<evidence type="ECO:0000313" key="3">
    <source>
        <dbReference type="Proteomes" id="UP000265618"/>
    </source>
</evidence>
<evidence type="ECO:0000256" key="1">
    <source>
        <dbReference type="SAM" id="MobiDB-lite"/>
    </source>
</evidence>
<feature type="compositionally biased region" description="Basic and acidic residues" evidence="1">
    <location>
        <begin position="106"/>
        <end position="127"/>
    </location>
</feature>
<dbReference type="AlphaFoldDB" id="A0A9K3DE38"/>
<gene>
    <name evidence="2" type="ORF">KIPB_016013</name>
</gene>
<name>A0A9K3DE38_9EUKA</name>
<keyword evidence="3" id="KW-1185">Reference proteome</keyword>
<feature type="region of interest" description="Disordered" evidence="1">
    <location>
        <begin position="106"/>
        <end position="140"/>
    </location>
</feature>
<sequence length="152" mass="17936">VIARLDRLIADRIWILNTRYTQTQELLAFRREWREMKQCEEAWADAEVSSHFSPAEKKAFSSLQAALRVKVDSLYCKVGCMAQVEETNLRDAHVCMRELKELKGTRRVRDPSMGKREERERERKGEETPGMGRMRRSSNISPYRPRLFFVQV</sequence>
<reference evidence="2 3" key="1">
    <citation type="journal article" date="2018" name="PLoS ONE">
        <title>The draft genome of Kipferlia bialata reveals reductive genome evolution in fornicate parasites.</title>
        <authorList>
            <person name="Tanifuji G."/>
            <person name="Takabayashi S."/>
            <person name="Kume K."/>
            <person name="Takagi M."/>
            <person name="Nakayama T."/>
            <person name="Kamikawa R."/>
            <person name="Inagaki Y."/>
            <person name="Hashimoto T."/>
        </authorList>
    </citation>
    <scope>NUCLEOTIDE SEQUENCE [LARGE SCALE GENOMIC DNA]</scope>
    <source>
        <strain evidence="2">NY0173</strain>
    </source>
</reference>
<evidence type="ECO:0000313" key="2">
    <source>
        <dbReference type="EMBL" id="GIQ92318.1"/>
    </source>
</evidence>
<comment type="caution">
    <text evidence="2">The sequence shown here is derived from an EMBL/GenBank/DDBJ whole genome shotgun (WGS) entry which is preliminary data.</text>
</comment>